<dbReference type="Gene3D" id="3.30.70.250">
    <property type="entry name" value="Malonyl-CoA ACP transacylase, ACP-binding"/>
    <property type="match status" value="1"/>
</dbReference>
<dbReference type="EMBL" id="JBHRSM010000026">
    <property type="protein sequence ID" value="MFC3087870.1"/>
    <property type="molecule type" value="Genomic_DNA"/>
</dbReference>
<comment type="caution">
    <text evidence="6">The sequence shown here is derived from an EMBL/GenBank/DDBJ whole genome shotgun (WGS) entry which is preliminary data.</text>
</comment>
<dbReference type="SMART" id="SM00827">
    <property type="entry name" value="PKS_AT"/>
    <property type="match status" value="1"/>
</dbReference>
<evidence type="ECO:0000313" key="7">
    <source>
        <dbReference type="Proteomes" id="UP001595445"/>
    </source>
</evidence>
<protein>
    <recommendedName>
        <fullName evidence="1">[acyl-carrier-protein] S-malonyltransferase</fullName>
        <ecNumber evidence="1">2.3.1.39</ecNumber>
    </recommendedName>
</protein>
<comment type="catalytic activity">
    <reaction evidence="4">
        <text>holo-[ACP] + malonyl-CoA = malonyl-[ACP] + CoA</text>
        <dbReference type="Rhea" id="RHEA:41792"/>
        <dbReference type="Rhea" id="RHEA-COMP:9623"/>
        <dbReference type="Rhea" id="RHEA-COMP:9685"/>
        <dbReference type="ChEBI" id="CHEBI:57287"/>
        <dbReference type="ChEBI" id="CHEBI:57384"/>
        <dbReference type="ChEBI" id="CHEBI:64479"/>
        <dbReference type="ChEBI" id="CHEBI:78449"/>
        <dbReference type="EC" id="2.3.1.39"/>
    </reaction>
</comment>
<reference evidence="7" key="1">
    <citation type="journal article" date="2019" name="Int. J. Syst. Evol. Microbiol.">
        <title>The Global Catalogue of Microorganisms (GCM) 10K type strain sequencing project: providing services to taxonomists for standard genome sequencing and annotation.</title>
        <authorList>
            <consortium name="The Broad Institute Genomics Platform"/>
            <consortium name="The Broad Institute Genome Sequencing Center for Infectious Disease"/>
            <person name="Wu L."/>
            <person name="Ma J."/>
        </authorList>
    </citation>
    <scope>NUCLEOTIDE SEQUENCE [LARGE SCALE GENOMIC DNA]</scope>
    <source>
        <strain evidence="7">KCTC 62102</strain>
    </source>
</reference>
<dbReference type="InterPro" id="IPR016035">
    <property type="entry name" value="Acyl_Trfase/lysoPLipase"/>
</dbReference>
<dbReference type="Proteomes" id="UP001595445">
    <property type="component" value="Unassembled WGS sequence"/>
</dbReference>
<dbReference type="InterPro" id="IPR001227">
    <property type="entry name" value="Ac_transferase_dom_sf"/>
</dbReference>
<proteinExistence type="predicted"/>
<gene>
    <name evidence="6" type="ORF">ACFOD6_17610</name>
</gene>
<dbReference type="EC" id="2.3.1.39" evidence="1"/>
<keyword evidence="3" id="KW-0012">Acyltransferase</keyword>
<evidence type="ECO:0000256" key="3">
    <source>
        <dbReference type="ARBA" id="ARBA00023315"/>
    </source>
</evidence>
<feature type="domain" description="Malonyl-CoA:ACP transacylase (MAT)" evidence="5">
    <location>
        <begin position="9"/>
        <end position="315"/>
    </location>
</feature>
<sequence length="350" mass="36949">MTRRTAVVICPGRGTYNAAELGYLGRHFPDAALLARFDAVRTAAGQESLAALDGADRFNLARHSRGDNASGLIYAATLGDFLSLDREGVDVVAVTGNSMGWYSALACAGAVTAEAGFTIANTMGSLMQAALIGGQTVYPWMDEDWIPRPVRKAALLALVADIAARRDHALALSIDLGGLLVLAGNEAGLKAFESSVDPVQGRFPMRLGNHAAFHTALQAPVAAQGRAALPAELFAQPDLPLIDGRGAVWWPGATDRASLRDYTLGHQVTETYDFTAAIRTAAQEFAPDLFIVTGPGTTLGGAVAQSLILARWRGMASKTDFQKTQADQPLLVAMGMSEQRGQVTQQGAIR</sequence>
<dbReference type="Gene3D" id="3.40.366.10">
    <property type="entry name" value="Malonyl-Coenzyme A Acyl Carrier Protein, domain 2"/>
    <property type="match status" value="1"/>
</dbReference>
<dbReference type="PANTHER" id="PTHR42681">
    <property type="entry name" value="MALONYL-COA-ACYL CARRIER PROTEIN TRANSACYLASE, MITOCHONDRIAL"/>
    <property type="match status" value="1"/>
</dbReference>
<name>A0ABV7DZV4_9RHOB</name>
<dbReference type="PANTHER" id="PTHR42681:SF1">
    <property type="entry name" value="MALONYL-COA-ACYL CARRIER PROTEIN TRANSACYLASE, MITOCHONDRIAL"/>
    <property type="match status" value="1"/>
</dbReference>
<evidence type="ECO:0000256" key="4">
    <source>
        <dbReference type="ARBA" id="ARBA00048462"/>
    </source>
</evidence>
<dbReference type="SUPFAM" id="SSF52151">
    <property type="entry name" value="FabD/lysophospholipase-like"/>
    <property type="match status" value="1"/>
</dbReference>
<evidence type="ECO:0000259" key="5">
    <source>
        <dbReference type="SMART" id="SM00827"/>
    </source>
</evidence>
<accession>A0ABV7DZV4</accession>
<evidence type="ECO:0000256" key="2">
    <source>
        <dbReference type="ARBA" id="ARBA00022679"/>
    </source>
</evidence>
<dbReference type="InterPro" id="IPR014043">
    <property type="entry name" value="Acyl_transferase_dom"/>
</dbReference>
<organism evidence="6 7">
    <name type="scientific">Tabrizicola soli</name>
    <dbReference type="NCBI Taxonomy" id="2185115"/>
    <lineage>
        <taxon>Bacteria</taxon>
        <taxon>Pseudomonadati</taxon>
        <taxon>Pseudomonadota</taxon>
        <taxon>Alphaproteobacteria</taxon>
        <taxon>Rhodobacterales</taxon>
        <taxon>Paracoccaceae</taxon>
        <taxon>Tabrizicola</taxon>
    </lineage>
</organism>
<keyword evidence="7" id="KW-1185">Reference proteome</keyword>
<dbReference type="RefSeq" id="WP_197642052.1">
    <property type="nucleotide sequence ID" value="NZ_JAEACP010000003.1"/>
</dbReference>
<evidence type="ECO:0000313" key="6">
    <source>
        <dbReference type="EMBL" id="MFC3087870.1"/>
    </source>
</evidence>
<evidence type="ECO:0000256" key="1">
    <source>
        <dbReference type="ARBA" id="ARBA00013258"/>
    </source>
</evidence>
<keyword evidence="2" id="KW-0808">Transferase</keyword>
<dbReference type="InterPro" id="IPR050858">
    <property type="entry name" value="Mal-CoA-ACP_Trans/PKS_FabD"/>
</dbReference>